<comment type="caution">
    <text evidence="2">The sequence shown here is derived from an EMBL/GenBank/DDBJ whole genome shotgun (WGS) entry which is preliminary data.</text>
</comment>
<dbReference type="Gene3D" id="3.40.630.30">
    <property type="match status" value="1"/>
</dbReference>
<proteinExistence type="predicted"/>
<dbReference type="InterPro" id="IPR016181">
    <property type="entry name" value="Acyl_CoA_acyltransferase"/>
</dbReference>
<dbReference type="CDD" id="cd04301">
    <property type="entry name" value="NAT_SF"/>
    <property type="match status" value="1"/>
</dbReference>
<dbReference type="Pfam" id="PF00583">
    <property type="entry name" value="Acetyltransf_1"/>
    <property type="match status" value="1"/>
</dbReference>
<evidence type="ECO:0000313" key="3">
    <source>
        <dbReference type="Proteomes" id="UP000323317"/>
    </source>
</evidence>
<dbReference type="EMBL" id="VTEH01000003">
    <property type="protein sequence ID" value="TYR76600.1"/>
    <property type="molecule type" value="Genomic_DNA"/>
</dbReference>
<organism evidence="2 3">
    <name type="scientific">Rossellomorea vietnamensis</name>
    <dbReference type="NCBI Taxonomy" id="218284"/>
    <lineage>
        <taxon>Bacteria</taxon>
        <taxon>Bacillati</taxon>
        <taxon>Bacillota</taxon>
        <taxon>Bacilli</taxon>
        <taxon>Bacillales</taxon>
        <taxon>Bacillaceae</taxon>
        <taxon>Rossellomorea</taxon>
    </lineage>
</organism>
<dbReference type="Proteomes" id="UP000323317">
    <property type="component" value="Unassembled WGS sequence"/>
</dbReference>
<reference evidence="2 3" key="1">
    <citation type="submission" date="2019-08" db="EMBL/GenBank/DDBJ databases">
        <title>Bacillus genomes from the desert of Cuatro Cienegas, Coahuila.</title>
        <authorList>
            <person name="Olmedo-Alvarez G."/>
        </authorList>
    </citation>
    <scope>NUCLEOTIDE SEQUENCE [LARGE SCALE GENOMIC DNA]</scope>
    <source>
        <strain evidence="2 3">CH40_1T</strain>
    </source>
</reference>
<gene>
    <name evidence="2" type="ORF">FZC79_06940</name>
</gene>
<dbReference type="GO" id="GO:0016747">
    <property type="term" value="F:acyltransferase activity, transferring groups other than amino-acyl groups"/>
    <property type="evidence" value="ECO:0007669"/>
    <property type="project" value="InterPro"/>
</dbReference>
<name>A0A5D4KID4_9BACI</name>
<evidence type="ECO:0000313" key="2">
    <source>
        <dbReference type="EMBL" id="TYR76600.1"/>
    </source>
</evidence>
<keyword evidence="2" id="KW-0808">Transferase</keyword>
<feature type="domain" description="N-acetyltransferase" evidence="1">
    <location>
        <begin position="156"/>
        <end position="284"/>
    </location>
</feature>
<dbReference type="AlphaFoldDB" id="A0A5D4KID4"/>
<evidence type="ECO:0000259" key="1">
    <source>
        <dbReference type="PROSITE" id="PS51186"/>
    </source>
</evidence>
<sequence length="284" mass="32553">MVTYFLTNKVKSLISNAESICEGPVEPVDLFLGAALVRKGTLLEMYLLMEEEIHDLLVLKRAKEEVSVPHKDFSRSISRRTEQVWNRALEIMHNYNQLYLNEGHIIKAFYQSWSEEEQQFLKALPHEKIKAAVTTARDLLVSLNTYTKKVFSGQQAVIKRAEKEDEPAVMKFVEENFGGSWTESILNGFRQKEIPVFLAWEGSKLIGFSSYDVYRSQKGIYGPMGVLKTERNNRVGSQLLHQALQDMKEKNYAYIVLGEAGPIEYYEKECGAVIIPLKSIFNED</sequence>
<protein>
    <submittedName>
        <fullName evidence="2">GNAT family N-acetyltransferase</fullName>
    </submittedName>
</protein>
<dbReference type="InterPro" id="IPR000182">
    <property type="entry name" value="GNAT_dom"/>
</dbReference>
<dbReference type="PROSITE" id="PS51186">
    <property type="entry name" value="GNAT"/>
    <property type="match status" value="1"/>
</dbReference>
<dbReference type="SUPFAM" id="SSF55729">
    <property type="entry name" value="Acyl-CoA N-acyltransferases (Nat)"/>
    <property type="match status" value="1"/>
</dbReference>
<dbReference type="RefSeq" id="WP_148946084.1">
    <property type="nucleotide sequence ID" value="NZ_VTEH01000003.1"/>
</dbReference>
<accession>A0A5D4KID4</accession>